<dbReference type="UniPathway" id="UPA00560"/>
<comment type="pathway">
    <text evidence="5">Amine and polyamine degradation; ethanolamine degradation.</text>
</comment>
<dbReference type="GO" id="GO:0046336">
    <property type="term" value="P:ethanolamine catabolic process"/>
    <property type="evidence" value="ECO:0007669"/>
    <property type="project" value="UniProtKB-UniRule"/>
</dbReference>
<dbReference type="GO" id="GO:0031471">
    <property type="term" value="C:ethanolamine degradation polyhedral organelle"/>
    <property type="evidence" value="ECO:0007669"/>
    <property type="project" value="UniProtKB-UniRule"/>
</dbReference>
<dbReference type="PIRSF" id="PIRSF018982">
    <property type="entry name" value="EutC"/>
    <property type="match status" value="1"/>
</dbReference>
<dbReference type="KEGG" id="paqt:E8L99_22865"/>
<accession>A0A4D7QLA2</accession>
<keyword evidence="4 5" id="KW-1283">Bacterial microcompartment</keyword>
<evidence type="ECO:0000256" key="5">
    <source>
        <dbReference type="HAMAP-Rule" id="MF_00601"/>
    </source>
</evidence>
<organism evidence="6 7">
    <name type="scientific">Phreatobacter aquaticus</name>
    <dbReference type="NCBI Taxonomy" id="2570229"/>
    <lineage>
        <taxon>Bacteria</taxon>
        <taxon>Pseudomonadati</taxon>
        <taxon>Pseudomonadota</taxon>
        <taxon>Alphaproteobacteria</taxon>
        <taxon>Hyphomicrobiales</taxon>
        <taxon>Phreatobacteraceae</taxon>
        <taxon>Phreatobacter</taxon>
    </lineage>
</organism>
<gene>
    <name evidence="5" type="primary">eutC</name>
    <name evidence="6" type="ORF">E8L99_22865</name>
</gene>
<dbReference type="EMBL" id="CP039865">
    <property type="protein sequence ID" value="QCK88398.1"/>
    <property type="molecule type" value="Genomic_DNA"/>
</dbReference>
<dbReference type="OrthoDB" id="114248at2"/>
<feature type="binding site" evidence="5">
    <location>
        <position position="177"/>
    </location>
    <ligand>
        <name>adenosylcob(III)alamin</name>
        <dbReference type="ChEBI" id="CHEBI:18408"/>
    </ligand>
</feature>
<evidence type="ECO:0000256" key="3">
    <source>
        <dbReference type="ARBA" id="ARBA00023285"/>
    </source>
</evidence>
<keyword evidence="1 5" id="KW-0846">Cobalamin</keyword>
<dbReference type="PANTHER" id="PTHR39330:SF1">
    <property type="entry name" value="ETHANOLAMINE AMMONIA-LYASE SMALL SUBUNIT"/>
    <property type="match status" value="1"/>
</dbReference>
<evidence type="ECO:0000313" key="7">
    <source>
        <dbReference type="Proteomes" id="UP000298588"/>
    </source>
</evidence>
<feature type="binding site" evidence="5">
    <location>
        <position position="156"/>
    </location>
    <ligand>
        <name>adenosylcob(III)alamin</name>
        <dbReference type="ChEBI" id="CHEBI:18408"/>
    </ligand>
</feature>
<protein>
    <recommendedName>
        <fullName evidence="5">Ethanolamine ammonia-lyase small subunit</fullName>
        <shortName evidence="5">EAL small subunit</shortName>
        <ecNumber evidence="5">4.3.1.7</ecNumber>
    </recommendedName>
</protein>
<dbReference type="Gene3D" id="1.10.30.40">
    <property type="entry name" value="Ethanolamine ammonia-lyase light chain (EutC), N-terminal domain"/>
    <property type="match status" value="1"/>
</dbReference>
<dbReference type="GO" id="GO:0031419">
    <property type="term" value="F:cobalamin binding"/>
    <property type="evidence" value="ECO:0007669"/>
    <property type="project" value="UniProtKB-UniRule"/>
</dbReference>
<dbReference type="InterPro" id="IPR042251">
    <property type="entry name" value="EutC_C"/>
</dbReference>
<dbReference type="Gene3D" id="3.40.50.11240">
    <property type="entry name" value="Ethanolamine ammonia-lyase light chain (EutC)"/>
    <property type="match status" value="1"/>
</dbReference>
<evidence type="ECO:0000256" key="2">
    <source>
        <dbReference type="ARBA" id="ARBA00023239"/>
    </source>
</evidence>
<dbReference type="GO" id="GO:0006520">
    <property type="term" value="P:amino acid metabolic process"/>
    <property type="evidence" value="ECO:0007669"/>
    <property type="project" value="InterPro"/>
</dbReference>
<dbReference type="GO" id="GO:0008851">
    <property type="term" value="F:ethanolamine ammonia-lyase activity"/>
    <property type="evidence" value="ECO:0007669"/>
    <property type="project" value="UniProtKB-UniRule"/>
</dbReference>
<proteinExistence type="inferred from homology"/>
<comment type="subunit">
    <text evidence="5">The basic unit is a heterodimer which dimerizes to form tetramers. The heterotetramers trimerize; 6 large subunits form a core ring with 6 small subunits projecting outwards.</text>
</comment>
<reference evidence="6 7" key="1">
    <citation type="submission" date="2019-04" db="EMBL/GenBank/DDBJ databases">
        <title>Phreatobacter aquaticus sp. nov.</title>
        <authorList>
            <person name="Choi A."/>
            <person name="Baek K."/>
        </authorList>
    </citation>
    <scope>NUCLEOTIDE SEQUENCE [LARGE SCALE GENOMIC DNA]</scope>
    <source>
        <strain evidence="6 7">NMCR1094</strain>
    </source>
</reference>
<keyword evidence="3 5" id="KW-0170">Cobalt</keyword>
<dbReference type="AlphaFoldDB" id="A0A4D7QLA2"/>
<keyword evidence="2 5" id="KW-0456">Lyase</keyword>
<dbReference type="EC" id="4.3.1.7" evidence="5"/>
<dbReference type="Proteomes" id="UP000298588">
    <property type="component" value="Chromosome"/>
</dbReference>
<dbReference type="Pfam" id="PF05985">
    <property type="entry name" value="EutC"/>
    <property type="match status" value="1"/>
</dbReference>
<sequence>MTSPISTDSWRNLGVATPARIALGRAGPALPTAAVLEFAMAHARARDAVHAVLDRPRLDADIDALGLACLHVCSAAASRDAYLVRPDLGRRLAPGSHEHLVARLEGPVDIALIVADGLSAHAVQSHAPSMLGHLLPAFAREGWSHSALIVAHQGRVALGDEIGELCKARITVMMIGERPGLSSPDSLGLYLTFSPRIGRHDGERNCISNVRGGGLGYEVAAFKAVWLIREALSRQLTGVALKDESDALLPSRPADVLP</sequence>
<comment type="cofactor">
    <cofactor evidence="5">
        <name>adenosylcob(III)alamin</name>
        <dbReference type="ChEBI" id="CHEBI:18408"/>
    </cofactor>
    <text evidence="5">Binds between the large and small subunits.</text>
</comment>
<dbReference type="GO" id="GO:0009350">
    <property type="term" value="C:ethanolamine ammonia-lyase complex"/>
    <property type="evidence" value="ECO:0007669"/>
    <property type="project" value="UniProtKB-UniRule"/>
</dbReference>
<dbReference type="InterPro" id="IPR009246">
    <property type="entry name" value="EutC"/>
</dbReference>
<evidence type="ECO:0000256" key="4">
    <source>
        <dbReference type="ARBA" id="ARBA00024446"/>
    </source>
</evidence>
<comment type="function">
    <text evidence="5">Catalyzes the deamination of various vicinal amino-alcohols to oxo compounds. Allows this organism to utilize ethanolamine as the sole source of nitrogen and carbon in the presence of external vitamin B12.</text>
</comment>
<evidence type="ECO:0000256" key="1">
    <source>
        <dbReference type="ARBA" id="ARBA00022628"/>
    </source>
</evidence>
<dbReference type="InterPro" id="IPR042255">
    <property type="entry name" value="EutC_N"/>
</dbReference>
<dbReference type="NCBIfam" id="NF003971">
    <property type="entry name" value="PRK05465.1"/>
    <property type="match status" value="1"/>
</dbReference>
<evidence type="ECO:0000313" key="6">
    <source>
        <dbReference type="EMBL" id="QCK88398.1"/>
    </source>
</evidence>
<comment type="catalytic activity">
    <reaction evidence="5">
        <text>ethanolamine = acetaldehyde + NH4(+)</text>
        <dbReference type="Rhea" id="RHEA:15313"/>
        <dbReference type="ChEBI" id="CHEBI:15343"/>
        <dbReference type="ChEBI" id="CHEBI:28938"/>
        <dbReference type="ChEBI" id="CHEBI:57603"/>
        <dbReference type="EC" id="4.3.1.7"/>
    </reaction>
</comment>
<dbReference type="PANTHER" id="PTHR39330">
    <property type="entry name" value="ETHANOLAMINE AMMONIA-LYASE LIGHT CHAIN"/>
    <property type="match status" value="1"/>
</dbReference>
<dbReference type="HAMAP" id="MF_00601">
    <property type="entry name" value="EutC"/>
    <property type="match status" value="1"/>
</dbReference>
<comment type="subcellular location">
    <subcellularLocation>
        <location evidence="5">Bacterial microcompartment</location>
    </subcellularLocation>
</comment>
<feature type="binding site" evidence="5">
    <location>
        <position position="206"/>
    </location>
    <ligand>
        <name>adenosylcob(III)alamin</name>
        <dbReference type="ChEBI" id="CHEBI:18408"/>
    </ligand>
</feature>
<comment type="similarity">
    <text evidence="5">Belongs to the EutC family.</text>
</comment>
<keyword evidence="7" id="KW-1185">Reference proteome</keyword>
<name>A0A4D7QLA2_9HYPH</name>